<dbReference type="Proteomes" id="UP000093336">
    <property type="component" value="Unassembled WGS sequence"/>
</dbReference>
<keyword evidence="2" id="KW-1133">Transmembrane helix</keyword>
<feature type="transmembrane region" description="Helical" evidence="2">
    <location>
        <begin position="283"/>
        <end position="311"/>
    </location>
</feature>
<accession>A0ABX2XRX7</accession>
<sequence length="375" mass="40714">MSILKIMMLGKTGSGKTQVATRLIEQKVPRQLRPTVGIQTLRHAFKGQGVTLEVKDTNGKGELPSIRRALYKEQAFLLYCVDLRTGLDEEGEMEVKNELDLYRAANPNGKVILVGTHGDQCKNSQEALIELENSLIELGLTIDNKVLSSAEDNIKELQDYLLRSLVKKADVARPSETDEKDVKSSGESGVSFDKKIADSITEETTSEQKSEDSIFVNAKKTLLMALEHLPEEKKKFIEKKLSRLEEKLNKKNLSRKSIETLINSFVQGCHDTLEGQHPNVIKAVFGVAAAVIVTLLASVVGFLIGVAAGAWAGPGAFITGLIGGQMAAVATASTCASAGILAGGITTWGMFKPSKEMTAVDEFAKAIQEHYVPKK</sequence>
<comment type="caution">
    <text evidence="3">The sequence shown here is derived from an EMBL/GenBank/DDBJ whole genome shotgun (WGS) entry which is preliminary data.</text>
</comment>
<keyword evidence="2" id="KW-0812">Transmembrane</keyword>
<dbReference type="SUPFAM" id="SSF52540">
    <property type="entry name" value="P-loop containing nucleoside triphosphate hydrolases"/>
    <property type="match status" value="1"/>
</dbReference>
<dbReference type="Gene3D" id="3.40.50.300">
    <property type="entry name" value="P-loop containing nucleotide triphosphate hydrolases"/>
    <property type="match status" value="1"/>
</dbReference>
<reference evidence="3 4" key="1">
    <citation type="submission" date="2016-05" db="EMBL/GenBank/DDBJ databases">
        <authorList>
            <person name="Prochazka B."/>
            <person name="Indra A."/>
            <person name="Hasenberger P."/>
            <person name="Blaschitz M."/>
            <person name="Wagner L."/>
            <person name="Wewalka G."/>
            <person name="Sorschag S."/>
            <person name="Schmid D."/>
            <person name="Ruppitsch W."/>
        </authorList>
    </citation>
    <scope>NUCLEOTIDE SEQUENCE [LARGE SCALE GENOMIC DNA]</scope>
    <source>
        <strain evidence="3 4">974010_12</strain>
    </source>
</reference>
<keyword evidence="1" id="KW-0175">Coiled coil</keyword>
<evidence type="ECO:0000256" key="2">
    <source>
        <dbReference type="SAM" id="Phobius"/>
    </source>
</evidence>
<feature type="coiled-coil region" evidence="1">
    <location>
        <begin position="234"/>
        <end position="261"/>
    </location>
</feature>
<keyword evidence="2" id="KW-0472">Membrane</keyword>
<dbReference type="Pfam" id="PF08477">
    <property type="entry name" value="Roc"/>
    <property type="match status" value="1"/>
</dbReference>
<proteinExistence type="predicted"/>
<gene>
    <name evidence="3" type="ORF">A8135_14525</name>
</gene>
<evidence type="ECO:0000256" key="1">
    <source>
        <dbReference type="SAM" id="Coils"/>
    </source>
</evidence>
<evidence type="ECO:0008006" key="5">
    <source>
        <dbReference type="Google" id="ProtNLM"/>
    </source>
</evidence>
<keyword evidence="4" id="KW-1185">Reference proteome</keyword>
<evidence type="ECO:0000313" key="3">
    <source>
        <dbReference type="EMBL" id="OCH97380.1"/>
    </source>
</evidence>
<dbReference type="InterPro" id="IPR027417">
    <property type="entry name" value="P-loop_NTPase"/>
</dbReference>
<protein>
    <recommendedName>
        <fullName evidence="5">Rho GTPase (Miro-like)</fullName>
    </recommendedName>
</protein>
<organism evidence="3 4">
    <name type="scientific">Legionella jamestowniensis</name>
    <dbReference type="NCBI Taxonomy" id="455"/>
    <lineage>
        <taxon>Bacteria</taxon>
        <taxon>Pseudomonadati</taxon>
        <taxon>Pseudomonadota</taxon>
        <taxon>Gammaproteobacteria</taxon>
        <taxon>Legionellales</taxon>
        <taxon>Legionellaceae</taxon>
        <taxon>Legionella</taxon>
    </lineage>
</organism>
<evidence type="ECO:0000313" key="4">
    <source>
        <dbReference type="Proteomes" id="UP000093336"/>
    </source>
</evidence>
<dbReference type="RefSeq" id="WP_065621036.1">
    <property type="nucleotide sequence ID" value="NZ_LYOZ01000039.1"/>
</dbReference>
<dbReference type="PRINTS" id="PR00449">
    <property type="entry name" value="RASTRNSFRMNG"/>
</dbReference>
<name>A0ABX2XRX7_9GAMM</name>
<feature type="transmembrane region" description="Helical" evidence="2">
    <location>
        <begin position="317"/>
        <end position="345"/>
    </location>
</feature>
<dbReference type="EMBL" id="LYOZ01000039">
    <property type="protein sequence ID" value="OCH97380.1"/>
    <property type="molecule type" value="Genomic_DNA"/>
</dbReference>